<feature type="domain" description="NmrA-like" evidence="1">
    <location>
        <begin position="2"/>
        <end position="191"/>
    </location>
</feature>
<comment type="caution">
    <text evidence="2">The sequence shown here is derived from an EMBL/GenBank/DDBJ whole genome shotgun (WGS) entry which is preliminary data.</text>
</comment>
<protein>
    <submittedName>
        <fullName evidence="2">NmrA family protein</fullName>
    </submittedName>
</protein>
<reference evidence="2 3" key="1">
    <citation type="submission" date="2013-07" db="EMBL/GenBank/DDBJ databases">
        <authorList>
            <consortium name="DOE Joint Genome Institute"/>
            <person name="Eisen J."/>
            <person name="Huntemann M."/>
            <person name="Han J."/>
            <person name="Chen A."/>
            <person name="Kyrpides N."/>
            <person name="Mavromatis K."/>
            <person name="Markowitz V."/>
            <person name="Palaniappan K."/>
            <person name="Ivanova N."/>
            <person name="Schaumberg A."/>
            <person name="Pati A."/>
            <person name="Liolios K."/>
            <person name="Nordberg H.P."/>
            <person name="Cantor M.N."/>
            <person name="Hua S.X."/>
            <person name="Woyke T."/>
        </authorList>
    </citation>
    <scope>NUCLEOTIDE SEQUENCE [LARGE SCALE GENOMIC DNA]</scope>
    <source>
        <strain evidence="2 3">DSM 44712</strain>
    </source>
</reference>
<proteinExistence type="predicted"/>
<evidence type="ECO:0000259" key="1">
    <source>
        <dbReference type="Pfam" id="PF05368"/>
    </source>
</evidence>
<dbReference type="Proteomes" id="UP000021053">
    <property type="component" value="Unassembled WGS sequence"/>
</dbReference>
<evidence type="ECO:0000313" key="3">
    <source>
        <dbReference type="Proteomes" id="UP000021053"/>
    </source>
</evidence>
<organism evidence="2 3">
    <name type="scientific">Cryptosporangium arvum DSM 44712</name>
    <dbReference type="NCBI Taxonomy" id="927661"/>
    <lineage>
        <taxon>Bacteria</taxon>
        <taxon>Bacillati</taxon>
        <taxon>Actinomycetota</taxon>
        <taxon>Actinomycetes</taxon>
        <taxon>Cryptosporangiales</taxon>
        <taxon>Cryptosporangiaceae</taxon>
        <taxon>Cryptosporangium</taxon>
    </lineage>
</organism>
<dbReference type="Gene3D" id="3.40.50.720">
    <property type="entry name" value="NAD(P)-binding Rossmann-like Domain"/>
    <property type="match status" value="1"/>
</dbReference>
<dbReference type="Gene3D" id="3.90.25.10">
    <property type="entry name" value="UDP-galactose 4-epimerase, domain 1"/>
    <property type="match status" value="1"/>
</dbReference>
<dbReference type="PANTHER" id="PTHR43162:SF1">
    <property type="entry name" value="PRESTALK A DIFFERENTIATION PROTEIN A"/>
    <property type="match status" value="1"/>
</dbReference>
<dbReference type="SUPFAM" id="SSF51735">
    <property type="entry name" value="NAD(P)-binding Rossmann-fold domains"/>
    <property type="match status" value="1"/>
</dbReference>
<dbReference type="InterPro" id="IPR008030">
    <property type="entry name" value="NmrA-like"/>
</dbReference>
<evidence type="ECO:0000313" key="2">
    <source>
        <dbReference type="EMBL" id="EXG79442.1"/>
    </source>
</evidence>
<dbReference type="EMBL" id="JFBT01000001">
    <property type="protein sequence ID" value="EXG79442.1"/>
    <property type="molecule type" value="Genomic_DNA"/>
</dbReference>
<accession>A0A010ZQF4</accession>
<dbReference type="InterPro" id="IPR051604">
    <property type="entry name" value="Ergot_Alk_Oxidoreductase"/>
</dbReference>
<sequence>MIAVTGAAGKTGRAVLAALAARGVETRALVRPGSVAEATETVPVDLADARQVASALTGASAVYVIAPNVHPAEPELVANVLAAGVPRVVYHSVLHPAIEAMPHHWAKARSEELLYASGADWTVLQPCAYAQNFVRGDALRVPYSLDAKFAFVDLLDVGFVAARVLVEPGHSYATYQLAGPELVSVAAVAELLGVRAEQVDVNDWYLDTGLRGYARDALGAMFTYYDAYGLVGNSRVLRMLLGREPTRVAEVLRR</sequence>
<name>A0A010ZQF4_9ACTN</name>
<dbReference type="InterPro" id="IPR036291">
    <property type="entry name" value="NAD(P)-bd_dom_sf"/>
</dbReference>
<keyword evidence="3" id="KW-1185">Reference proteome</keyword>
<dbReference type="HOGENOM" id="CLU_007383_10_2_11"/>
<dbReference type="PANTHER" id="PTHR43162">
    <property type="match status" value="1"/>
</dbReference>
<gene>
    <name evidence="2" type="ORF">CryarDRAFT_0477</name>
</gene>
<dbReference type="AlphaFoldDB" id="A0A010ZQF4"/>
<dbReference type="RefSeq" id="WP_051569624.1">
    <property type="nucleotide sequence ID" value="NZ_KK073874.1"/>
</dbReference>
<dbReference type="Pfam" id="PF05368">
    <property type="entry name" value="NmrA"/>
    <property type="match status" value="1"/>
</dbReference>